<sequence>MYKHKWPAVAPKAAVVLVHGTGEHHGRYAHVARYLNEQGWDVYTGDLPGCGQSPGKRGHISSFSQYIDTVHQWTNEALEQSDGRPVFLMGHSLGGLIVTRYAQTQAAAEKLSGIILTSPCMELVLKVPEWKKSLAKVLDRIWPSLALPNGISPDMVSRDVKVQDLYKRDPLNYHKVSVRWFEELHRAMKLAWEEADKLDLPVLILQAGDDQLVDAQAVERFADRIQAEKEFHLFPHLRHEVLNEPEKQQVLERMVQWMQKNTNMTY</sequence>
<feature type="domain" description="Serine aminopeptidase S33" evidence="1">
    <location>
        <begin position="10"/>
        <end position="246"/>
    </location>
</feature>
<reference evidence="2 3" key="1">
    <citation type="journal article" date="2014" name="Genome Announc.">
        <title>Draft Genome Sequence of Brevibacillus panacihumi Strain W25, a Halotolerant Hydrocarbon-Degrading Bacterium.</title>
        <authorList>
            <person name="Wang X."/>
            <person name="Jin D."/>
            <person name="Zhou L."/>
            <person name="Wu L."/>
            <person name="An W."/>
            <person name="Chen Y."/>
            <person name="Zhao L."/>
        </authorList>
    </citation>
    <scope>NUCLEOTIDE SEQUENCE [LARGE SCALE GENOMIC DNA]</scope>
    <source>
        <strain evidence="2 3">W25</strain>
    </source>
</reference>
<dbReference type="Proteomes" id="UP000017973">
    <property type="component" value="Unassembled WGS sequence"/>
</dbReference>
<dbReference type="SUPFAM" id="SSF53474">
    <property type="entry name" value="alpha/beta-Hydrolases"/>
    <property type="match status" value="1"/>
</dbReference>
<dbReference type="Pfam" id="PF12146">
    <property type="entry name" value="Hydrolase_4"/>
    <property type="match status" value="1"/>
</dbReference>
<dbReference type="eggNOG" id="COG2267">
    <property type="taxonomic scope" value="Bacteria"/>
</dbReference>
<dbReference type="Gene3D" id="3.40.50.1820">
    <property type="entry name" value="alpha/beta hydrolase"/>
    <property type="match status" value="1"/>
</dbReference>
<name>V6M4Q1_9BACL</name>
<evidence type="ECO:0000313" key="2">
    <source>
        <dbReference type="EMBL" id="EST52865.1"/>
    </source>
</evidence>
<protein>
    <submittedName>
        <fullName evidence="2">Lipase</fullName>
    </submittedName>
</protein>
<accession>V6M4Q1</accession>
<dbReference type="AlphaFoldDB" id="V6M4Q1"/>
<dbReference type="PATRIC" id="fig|1408254.3.peg.3577"/>
<dbReference type="InterPro" id="IPR022742">
    <property type="entry name" value="Hydrolase_4"/>
</dbReference>
<dbReference type="InterPro" id="IPR029058">
    <property type="entry name" value="AB_hydrolase_fold"/>
</dbReference>
<evidence type="ECO:0000259" key="1">
    <source>
        <dbReference type="Pfam" id="PF12146"/>
    </source>
</evidence>
<proteinExistence type="predicted"/>
<gene>
    <name evidence="2" type="ORF">T458_18130</name>
</gene>
<dbReference type="HOGENOM" id="CLU_026209_7_2_9"/>
<organism evidence="2 3">
    <name type="scientific">Brevibacillus panacihumi W25</name>
    <dbReference type="NCBI Taxonomy" id="1408254"/>
    <lineage>
        <taxon>Bacteria</taxon>
        <taxon>Bacillati</taxon>
        <taxon>Bacillota</taxon>
        <taxon>Bacilli</taxon>
        <taxon>Bacillales</taxon>
        <taxon>Paenibacillaceae</taxon>
        <taxon>Brevibacillus</taxon>
    </lineage>
</organism>
<dbReference type="OrthoDB" id="9806902at2"/>
<keyword evidence="3" id="KW-1185">Reference proteome</keyword>
<dbReference type="PANTHER" id="PTHR11614">
    <property type="entry name" value="PHOSPHOLIPASE-RELATED"/>
    <property type="match status" value="1"/>
</dbReference>
<dbReference type="EMBL" id="AYJU01000017">
    <property type="protein sequence ID" value="EST52865.1"/>
    <property type="molecule type" value="Genomic_DNA"/>
</dbReference>
<comment type="caution">
    <text evidence="2">The sequence shown here is derived from an EMBL/GenBank/DDBJ whole genome shotgun (WGS) entry which is preliminary data.</text>
</comment>
<evidence type="ECO:0000313" key="3">
    <source>
        <dbReference type="Proteomes" id="UP000017973"/>
    </source>
</evidence>
<dbReference type="InterPro" id="IPR051044">
    <property type="entry name" value="MAG_DAG_Lipase"/>
</dbReference>
<dbReference type="STRING" id="1408254.T458_18130"/>
<dbReference type="RefSeq" id="WP_023557478.1">
    <property type="nucleotide sequence ID" value="NZ_KI629785.1"/>
</dbReference>